<dbReference type="SUPFAM" id="SSF56300">
    <property type="entry name" value="Metallo-dependent phosphatases"/>
    <property type="match status" value="1"/>
</dbReference>
<name>A0A6A9QRI9_SULME</name>
<keyword evidence="3" id="KW-1185">Reference proteome</keyword>
<evidence type="ECO:0000313" key="3">
    <source>
        <dbReference type="Proteomes" id="UP000470772"/>
    </source>
</evidence>
<feature type="domain" description="Serine/threonine specific protein phosphatases" evidence="1">
    <location>
        <begin position="37"/>
        <end position="318"/>
    </location>
</feature>
<evidence type="ECO:0000259" key="1">
    <source>
        <dbReference type="SMART" id="SM00156"/>
    </source>
</evidence>
<dbReference type="GO" id="GO:0005737">
    <property type="term" value="C:cytoplasm"/>
    <property type="evidence" value="ECO:0007669"/>
    <property type="project" value="TreeGrafter"/>
</dbReference>
<gene>
    <name evidence="2" type="ORF">GC250_10885</name>
</gene>
<dbReference type="PRINTS" id="PR00114">
    <property type="entry name" value="STPHPHTASE"/>
</dbReference>
<dbReference type="CDD" id="cd00144">
    <property type="entry name" value="MPP_PPP_family"/>
    <property type="match status" value="1"/>
</dbReference>
<dbReference type="InterPro" id="IPR004843">
    <property type="entry name" value="Calcineurin-like_PHP"/>
</dbReference>
<dbReference type="SMART" id="SM00156">
    <property type="entry name" value="PP2Ac"/>
    <property type="match status" value="1"/>
</dbReference>
<proteinExistence type="predicted"/>
<dbReference type="InterPro" id="IPR006186">
    <property type="entry name" value="Ser/Thr-sp_prot-phosphatase"/>
</dbReference>
<dbReference type="Gene3D" id="3.60.21.10">
    <property type="match status" value="1"/>
</dbReference>
<dbReference type="Pfam" id="PF00149">
    <property type="entry name" value="Metallophos"/>
    <property type="match status" value="1"/>
</dbReference>
<dbReference type="InterPro" id="IPR050341">
    <property type="entry name" value="PP1_catalytic_subunit"/>
</dbReference>
<sequence>MEVLRAPTEEEVKASKFLSEHKEEQEQAYQAIRDIISNKETLNKILEDSNSLFKEQQAYLGEINTDKKIVFVGDTHGAFDVTLYTLMKFLRDDTVGKIVFLGDYVDRGPESLENLILILREALAEKEKGNEGKLVILRGNHESPITNYHYGFVNELSKKVPEYPYERFVEMFSNMPYAITVNGYFCVHGGLAKDMNSDSLSPLLKDVKNLNSLPKGDQEPSDPVAMQLLWNDPRDCIDGFLPNVRGEGTFYFGRNVVEDFLASNNLKGIIRAHEVKDGYSWEMDGKVITVFSSRYHQMSAGVLIMDENKSFHVLKILGENE</sequence>
<comment type="caution">
    <text evidence="2">The sequence shown here is derived from an EMBL/GenBank/DDBJ whole genome shotgun (WGS) entry which is preliminary data.</text>
</comment>
<protein>
    <submittedName>
        <fullName evidence="2">Serine/threonine protein phosphatase</fullName>
    </submittedName>
</protein>
<reference evidence="2 3" key="1">
    <citation type="submission" date="2019-10" db="EMBL/GenBank/DDBJ databases">
        <title>Sequencing and Assembly of Multiple Reported Metal-Biooxidizing Members of the Extremely Thermoacidophilic Archaeal Family Sulfolobaceae.</title>
        <authorList>
            <person name="Counts J.A."/>
            <person name="Kelly R.M."/>
        </authorList>
    </citation>
    <scope>NUCLEOTIDE SEQUENCE [LARGE SCALE GENOMIC DNA]</scope>
    <source>
        <strain evidence="2 3">DSM 6482</strain>
    </source>
</reference>
<dbReference type="PANTHER" id="PTHR11668">
    <property type="entry name" value="SERINE/THREONINE PROTEIN PHOSPHATASE"/>
    <property type="match status" value="1"/>
</dbReference>
<dbReference type="InterPro" id="IPR029052">
    <property type="entry name" value="Metallo-depent_PP-like"/>
</dbReference>
<dbReference type="GO" id="GO:0004722">
    <property type="term" value="F:protein serine/threonine phosphatase activity"/>
    <property type="evidence" value="ECO:0007669"/>
    <property type="project" value="TreeGrafter"/>
</dbReference>
<organism evidence="2 3">
    <name type="scientific">Sulfuracidifex metallicus DSM 6482 = JCM 9184</name>
    <dbReference type="NCBI Taxonomy" id="523847"/>
    <lineage>
        <taxon>Archaea</taxon>
        <taxon>Thermoproteota</taxon>
        <taxon>Thermoprotei</taxon>
        <taxon>Sulfolobales</taxon>
        <taxon>Sulfolobaceae</taxon>
        <taxon>Sulfuracidifex</taxon>
    </lineage>
</organism>
<dbReference type="EMBL" id="WGGD01000005">
    <property type="protein sequence ID" value="MUN29925.1"/>
    <property type="molecule type" value="Genomic_DNA"/>
</dbReference>
<dbReference type="PANTHER" id="PTHR11668:SF496">
    <property type="entry name" value="SERINE_THREONINE-PROTEIN PHOSPHATASE"/>
    <property type="match status" value="1"/>
</dbReference>
<evidence type="ECO:0000313" key="2">
    <source>
        <dbReference type="EMBL" id="MUN29925.1"/>
    </source>
</evidence>
<dbReference type="RefSeq" id="WP_156017655.1">
    <property type="nucleotide sequence ID" value="NZ_WGGD01000005.1"/>
</dbReference>
<accession>A0A6A9QRI9</accession>
<dbReference type="AlphaFoldDB" id="A0A6A9QRI9"/>
<dbReference type="Proteomes" id="UP000470772">
    <property type="component" value="Unassembled WGS sequence"/>
</dbReference>